<dbReference type="AlphaFoldDB" id="A0A238HC78"/>
<evidence type="ECO:0000313" key="1">
    <source>
        <dbReference type="EMBL" id="SMG02790.1"/>
    </source>
</evidence>
<gene>
    <name evidence="1" type="ORF">BSIN_3488</name>
</gene>
<protein>
    <submittedName>
        <fullName evidence="1">Uncharacterized protein</fullName>
    </submittedName>
</protein>
<reference evidence="1 2" key="1">
    <citation type="submission" date="2017-04" db="EMBL/GenBank/DDBJ databases">
        <authorList>
            <person name="Afonso C.L."/>
            <person name="Miller P.J."/>
            <person name="Scott M.A."/>
            <person name="Spackman E."/>
            <person name="Goraichik I."/>
            <person name="Dimitrov K.M."/>
            <person name="Suarez D.L."/>
            <person name="Swayne D.E."/>
        </authorList>
    </citation>
    <scope>NUCLEOTIDE SEQUENCE [LARGE SCALE GENOMIC DNA]</scope>
    <source>
        <strain evidence="1">LMG 28154</strain>
    </source>
</reference>
<accession>A0A238HC78</accession>
<dbReference type="EMBL" id="FXAN01000110">
    <property type="protein sequence ID" value="SMG02790.1"/>
    <property type="molecule type" value="Genomic_DNA"/>
</dbReference>
<evidence type="ECO:0000313" key="2">
    <source>
        <dbReference type="Proteomes" id="UP000198460"/>
    </source>
</evidence>
<proteinExistence type="predicted"/>
<organism evidence="1 2">
    <name type="scientific">Burkholderia singularis</name>
    <dbReference type="NCBI Taxonomy" id="1503053"/>
    <lineage>
        <taxon>Bacteria</taxon>
        <taxon>Pseudomonadati</taxon>
        <taxon>Pseudomonadota</taxon>
        <taxon>Betaproteobacteria</taxon>
        <taxon>Burkholderiales</taxon>
        <taxon>Burkholderiaceae</taxon>
        <taxon>Burkholderia</taxon>
        <taxon>pseudomallei group</taxon>
    </lineage>
</organism>
<sequence length="56" mass="6292">MCGGAKRRFDGRAISLHRATARMLPLLPIERRVAGPVLANRAKRRLANTRRAAQRL</sequence>
<name>A0A238HC78_9BURK</name>
<dbReference type="Proteomes" id="UP000198460">
    <property type="component" value="Unassembled WGS sequence"/>
</dbReference>